<gene>
    <name evidence="6" type="ORF">GCM10023189_24180</name>
</gene>
<keyword evidence="3" id="KW-0998">Cell outer membrane</keyword>
<dbReference type="SUPFAM" id="SSF56935">
    <property type="entry name" value="Porins"/>
    <property type="match status" value="1"/>
</dbReference>
<evidence type="ECO:0000256" key="1">
    <source>
        <dbReference type="ARBA" id="ARBA00004442"/>
    </source>
</evidence>
<dbReference type="InterPro" id="IPR037066">
    <property type="entry name" value="Plug_dom_sf"/>
</dbReference>
<evidence type="ECO:0000256" key="3">
    <source>
        <dbReference type="ARBA" id="ARBA00023237"/>
    </source>
</evidence>
<dbReference type="Proteomes" id="UP001501175">
    <property type="component" value="Unassembled WGS sequence"/>
</dbReference>
<sequence length="803" mass="90766">MKPLLFFLLLSQLSLTTFAQHRVQGSVKDPTGKDLPFVSIALLHAKDSSLAKGAVTTEQGSYRFENVPNGRYVIAASSVAYQKQKSGVFDVAADVTVPALTLTEASRTLNEVTVNAQKPLYEQQIDRMVINVQSSIMAAGSTALDVLERSPGVTVDRSNKVLSMNGKQGVMVMLNGKLSRIPLTSLIQMLGSMNAGNIEKIELITTPPAQYDAEGNAGLINIVTKRSPDLGTNGSWSANFGYGRWERAGMSGNINRRTEKLSLFADYSGQMNHVIRLYDSYRLISQPVPVRTDITIRRDERDWIHNGQAGLEWNLSRRTSFSSLLTLYNFQSNQYCSNTASVTREGQPFTQTYIDDDELNDTWVYTGNVNLRHTLKKGEISADIDFIRFFNNNPHRYQFDTDYLQEGRTTSELVRNEKRTPIRLWVAKADYSLNLNEAFKLSLGAKSTLAHFDNKIRFENLRENSWLIDSSLSQHVQMNETIWAGYVNLNGKLTPKDVVQAGLRYEHTQTDLRTIEGTPLVYRNYGNWFPTVYWMRTLSPSSSFRLAYSQRISRPSFGQLAPFLYFVDPTTSGGGNERLLPTLATNIQASYRFKKNYQLTVEHTWFNHPISYNTIVIPAENRQITSPENLDQARNLSVSFSFPLAVTKWWQMQTSLLSVRQANQFTQEGITRRQQQIFGRLTSTQTFMLPSGFSAEVSGFYQSRTLIGVMVRRPFGVLNLGVKKQLPNHKGSLRLSGEDVFWTNYAVIDVSNPAQGYSVHSGGRGYHNRLLRLTYTRTFGNQKIKVNSSRVTGSDDERRRVNN</sequence>
<dbReference type="PANTHER" id="PTHR40980">
    <property type="entry name" value="PLUG DOMAIN-CONTAINING PROTEIN"/>
    <property type="match status" value="1"/>
</dbReference>
<dbReference type="InterPro" id="IPR008969">
    <property type="entry name" value="CarboxyPept-like_regulatory"/>
</dbReference>
<comment type="subcellular location">
    <subcellularLocation>
        <location evidence="1">Cell outer membrane</location>
    </subcellularLocation>
</comment>
<keyword evidence="4" id="KW-0732">Signal</keyword>
<evidence type="ECO:0000259" key="5">
    <source>
        <dbReference type="Pfam" id="PF14905"/>
    </source>
</evidence>
<dbReference type="Gene3D" id="2.40.170.20">
    <property type="entry name" value="TonB-dependent receptor, beta-barrel domain"/>
    <property type="match status" value="1"/>
</dbReference>
<evidence type="ECO:0000256" key="4">
    <source>
        <dbReference type="SAM" id="SignalP"/>
    </source>
</evidence>
<dbReference type="Pfam" id="PF14905">
    <property type="entry name" value="OMP_b-brl_3"/>
    <property type="match status" value="1"/>
</dbReference>
<dbReference type="RefSeq" id="WP_345243800.1">
    <property type="nucleotide sequence ID" value="NZ_BAABHD010000027.1"/>
</dbReference>
<evidence type="ECO:0000313" key="6">
    <source>
        <dbReference type="EMBL" id="GAA4455843.1"/>
    </source>
</evidence>
<reference evidence="7" key="1">
    <citation type="journal article" date="2019" name="Int. J. Syst. Evol. Microbiol.">
        <title>The Global Catalogue of Microorganisms (GCM) 10K type strain sequencing project: providing services to taxonomists for standard genome sequencing and annotation.</title>
        <authorList>
            <consortium name="The Broad Institute Genomics Platform"/>
            <consortium name="The Broad Institute Genome Sequencing Center for Infectious Disease"/>
            <person name="Wu L."/>
            <person name="Ma J."/>
        </authorList>
    </citation>
    <scope>NUCLEOTIDE SEQUENCE [LARGE SCALE GENOMIC DNA]</scope>
    <source>
        <strain evidence="7">JCM 17927</strain>
    </source>
</reference>
<dbReference type="InterPro" id="IPR041700">
    <property type="entry name" value="OMP_b-brl_3"/>
</dbReference>
<dbReference type="Pfam" id="PF13620">
    <property type="entry name" value="CarboxypepD_reg"/>
    <property type="match status" value="1"/>
</dbReference>
<comment type="caution">
    <text evidence="6">The sequence shown here is derived from an EMBL/GenBank/DDBJ whole genome shotgun (WGS) entry which is preliminary data.</text>
</comment>
<name>A0ABP8MW90_9BACT</name>
<dbReference type="Gene3D" id="2.170.130.10">
    <property type="entry name" value="TonB-dependent receptor, plug domain"/>
    <property type="match status" value="1"/>
</dbReference>
<proteinExistence type="predicted"/>
<dbReference type="InterPro" id="IPR036942">
    <property type="entry name" value="Beta-barrel_TonB_sf"/>
</dbReference>
<evidence type="ECO:0000256" key="2">
    <source>
        <dbReference type="ARBA" id="ARBA00023136"/>
    </source>
</evidence>
<feature type="chain" id="PRO_5045667818" evidence="4">
    <location>
        <begin position="20"/>
        <end position="803"/>
    </location>
</feature>
<organism evidence="6 7">
    <name type="scientific">Nibrella saemangeumensis</name>
    <dbReference type="NCBI Taxonomy" id="1084526"/>
    <lineage>
        <taxon>Bacteria</taxon>
        <taxon>Pseudomonadati</taxon>
        <taxon>Bacteroidota</taxon>
        <taxon>Cytophagia</taxon>
        <taxon>Cytophagales</taxon>
        <taxon>Spirosomataceae</taxon>
        <taxon>Nibrella</taxon>
    </lineage>
</organism>
<protein>
    <submittedName>
        <fullName evidence="6">Outer membrane beta-barrel family protein</fullName>
    </submittedName>
</protein>
<evidence type="ECO:0000313" key="7">
    <source>
        <dbReference type="Proteomes" id="UP001501175"/>
    </source>
</evidence>
<dbReference type="SUPFAM" id="SSF49464">
    <property type="entry name" value="Carboxypeptidase regulatory domain-like"/>
    <property type="match status" value="1"/>
</dbReference>
<feature type="signal peptide" evidence="4">
    <location>
        <begin position="1"/>
        <end position="19"/>
    </location>
</feature>
<keyword evidence="2" id="KW-0472">Membrane</keyword>
<accession>A0ABP8MW90</accession>
<dbReference type="PANTHER" id="PTHR40980:SF4">
    <property type="entry name" value="TONB-DEPENDENT RECEPTOR-LIKE BETA-BARREL DOMAIN-CONTAINING PROTEIN"/>
    <property type="match status" value="1"/>
</dbReference>
<keyword evidence="7" id="KW-1185">Reference proteome</keyword>
<dbReference type="Gene3D" id="2.60.40.1120">
    <property type="entry name" value="Carboxypeptidase-like, regulatory domain"/>
    <property type="match status" value="1"/>
</dbReference>
<dbReference type="EMBL" id="BAABHD010000027">
    <property type="protein sequence ID" value="GAA4455843.1"/>
    <property type="molecule type" value="Genomic_DNA"/>
</dbReference>
<feature type="domain" description="Outer membrane protein beta-barrel" evidence="5">
    <location>
        <begin position="376"/>
        <end position="767"/>
    </location>
</feature>